<evidence type="ECO:0000313" key="1">
    <source>
        <dbReference type="EMBL" id="KAJ2980398.1"/>
    </source>
</evidence>
<dbReference type="EMBL" id="JANJQO010000202">
    <property type="protein sequence ID" value="KAJ2980398.1"/>
    <property type="molecule type" value="Genomic_DNA"/>
</dbReference>
<accession>A0ACC1NMS7</accession>
<comment type="caution">
    <text evidence="1">The sequence shown here is derived from an EMBL/GenBank/DDBJ whole genome shotgun (WGS) entry which is preliminary data.</text>
</comment>
<gene>
    <name evidence="1" type="ORF">NQ176_g2665</name>
</gene>
<evidence type="ECO:0000313" key="2">
    <source>
        <dbReference type="Proteomes" id="UP001143910"/>
    </source>
</evidence>
<protein>
    <submittedName>
        <fullName evidence="1">Uncharacterized protein</fullName>
    </submittedName>
</protein>
<organism evidence="1 2">
    <name type="scientific">Zarea fungicola</name>
    <dbReference type="NCBI Taxonomy" id="93591"/>
    <lineage>
        <taxon>Eukaryota</taxon>
        <taxon>Fungi</taxon>
        <taxon>Dikarya</taxon>
        <taxon>Ascomycota</taxon>
        <taxon>Pezizomycotina</taxon>
        <taxon>Sordariomycetes</taxon>
        <taxon>Hypocreomycetidae</taxon>
        <taxon>Hypocreales</taxon>
        <taxon>Cordycipitaceae</taxon>
        <taxon>Zarea</taxon>
    </lineage>
</organism>
<sequence length="565" mass="63242">MLSATPLQQPPNDDKVADTDSSHSHVTITMQPLQDSLSLDNKIIARFLEDIQQSGIKAQEVDGRTPPREALMHDRGAVIPRLVVSPQSESEVSRTLMLLKRHGLYRNLPVSVKSGGHGYFNGASCAGIMINLASMTSRRIQGNTMFLEPGCALGQVLSTLREHRKAVPHGDGFGVGAGGHFLTAGWDLILSRRYGLGCQSVVGGRIVLWDGSTVEVNENSHPQLLYAMRGGAVAEAGVVTEIRLRLIDEPSCVVWRFAPITKEQLEMCVAQNAFSNAVALPNDISLSFRFHFEQDQPEPVCSFNIVSLLSADETIHCLNQYLGKEVTSFLGAPGTWSNKGLLDLRMEPASELLAAEPEILADISTSAFHENPLAYWNQTSSLQEMARSYFTSISHWIVPECEAMLLDLYEAFQDVRQQPLRTRMFAYILLGGGRMLEMQESCAMPLGGALARFELHWDNPETESQWCRRFTDRISRTIQSKADLGPGRPYRGDIWLAEQAKDNRLDAILRDYDRRDVLAESTLHKKRSAWTTNYLRVNKAENAILMKIKQLCSWQTVRQRLKFQR</sequence>
<reference evidence="1" key="1">
    <citation type="submission" date="2022-08" db="EMBL/GenBank/DDBJ databases">
        <title>Genome Sequence of Lecanicillium fungicola.</title>
        <authorList>
            <person name="Buettner E."/>
        </authorList>
    </citation>
    <scope>NUCLEOTIDE SEQUENCE</scope>
    <source>
        <strain evidence="1">Babe33</strain>
    </source>
</reference>
<dbReference type="Proteomes" id="UP001143910">
    <property type="component" value="Unassembled WGS sequence"/>
</dbReference>
<keyword evidence="2" id="KW-1185">Reference proteome</keyword>
<name>A0ACC1NMS7_9HYPO</name>
<proteinExistence type="predicted"/>